<protein>
    <submittedName>
        <fullName evidence="2">Uncharacterized protein</fullName>
    </submittedName>
</protein>
<feature type="transmembrane region" description="Helical" evidence="1">
    <location>
        <begin position="156"/>
        <end position="172"/>
    </location>
</feature>
<name>A0A1F6M8S1_9BACT</name>
<keyword evidence="1" id="KW-0812">Transmembrane</keyword>
<evidence type="ECO:0000313" key="2">
    <source>
        <dbReference type="EMBL" id="OGH68001.1"/>
    </source>
</evidence>
<feature type="transmembrane region" description="Helical" evidence="1">
    <location>
        <begin position="79"/>
        <end position="99"/>
    </location>
</feature>
<dbReference type="AlphaFoldDB" id="A0A1F6M8S1"/>
<gene>
    <name evidence="2" type="ORF">A3C15_03010</name>
</gene>
<dbReference type="EMBL" id="MFQD01000021">
    <property type="protein sequence ID" value="OGH68001.1"/>
    <property type="molecule type" value="Genomic_DNA"/>
</dbReference>
<keyword evidence="1" id="KW-1133">Transmembrane helix</keyword>
<dbReference type="STRING" id="1798682.A3C15_03010"/>
<evidence type="ECO:0000256" key="1">
    <source>
        <dbReference type="SAM" id="Phobius"/>
    </source>
</evidence>
<accession>A0A1F6M8S1</accession>
<proteinExistence type="predicted"/>
<organism evidence="2 3">
    <name type="scientific">Candidatus Magasanikbacteria bacterium RIFCSPHIGHO2_02_FULL_50_9b</name>
    <dbReference type="NCBI Taxonomy" id="1798682"/>
    <lineage>
        <taxon>Bacteria</taxon>
        <taxon>Candidatus Magasanikiibacteriota</taxon>
    </lineage>
</organism>
<dbReference type="Proteomes" id="UP000176532">
    <property type="component" value="Unassembled WGS sequence"/>
</dbReference>
<comment type="caution">
    <text evidence="2">The sequence shown here is derived from an EMBL/GenBank/DDBJ whole genome shotgun (WGS) entry which is preliminary data.</text>
</comment>
<feature type="transmembrane region" description="Helical" evidence="1">
    <location>
        <begin position="22"/>
        <end position="48"/>
    </location>
</feature>
<sequence>MTKIRNSIAVCKEIFGSWHYRALFFGITIGFVLFQIWLAHYSMIAFVFRNDVFSSTDRVEVLWSAVVTFTTLFPFDVKFLAVITTVLVGINITSLVYYLRRQTRILRNVGGSTVGILVSMVGVGCSACGSVILSSLIGFGAATRLLTFLPLNGKEFNLLAIGVLAFSTYWIMKKIVDPRACHVKV</sequence>
<reference evidence="2 3" key="1">
    <citation type="journal article" date="2016" name="Nat. Commun.">
        <title>Thousands of microbial genomes shed light on interconnected biogeochemical processes in an aquifer system.</title>
        <authorList>
            <person name="Anantharaman K."/>
            <person name="Brown C.T."/>
            <person name="Hug L.A."/>
            <person name="Sharon I."/>
            <person name="Castelle C.J."/>
            <person name="Probst A.J."/>
            <person name="Thomas B.C."/>
            <person name="Singh A."/>
            <person name="Wilkins M.J."/>
            <person name="Karaoz U."/>
            <person name="Brodie E.L."/>
            <person name="Williams K.H."/>
            <person name="Hubbard S.S."/>
            <person name="Banfield J.F."/>
        </authorList>
    </citation>
    <scope>NUCLEOTIDE SEQUENCE [LARGE SCALE GENOMIC DNA]</scope>
</reference>
<feature type="transmembrane region" description="Helical" evidence="1">
    <location>
        <begin position="111"/>
        <end position="136"/>
    </location>
</feature>
<evidence type="ECO:0000313" key="3">
    <source>
        <dbReference type="Proteomes" id="UP000176532"/>
    </source>
</evidence>
<keyword evidence="1" id="KW-0472">Membrane</keyword>